<gene>
    <name evidence="9" type="ORF">M23134_05430</name>
</gene>
<sequence>MYHLPFISYFFDRFFMKYPNYIIAFACLCLLASCTKTESTTDPQSNTSDTEVLAKTLNLPSEPYNYSNITLPNHFQVRPVQDANNTPSTNPVTDLGSTLGRVLFYDKNLSANNTIACGSCHLQSKSFTDPAQFSDGFEGGKTGRHSMSLANALFYENGKFFWDERAATLEDQVLMPIQDQIEMGMTLENLVPKLQALDYYKVLFRQTYGDTTVTTERISKSLAQFIRSMVSYQSKYDEALNGQNGPTNPGANLTGLTTEENLGRQVFSDPARGGCAGCHSTDLFIGREALNNGLDATTTDKGLAGVTGLATDEGKFKVPSLRNVALTAPYMHDGRFTTLEQVIEHYNSGVKAHPALDNRLKAPGTNQAKKLNLTAAEKTAVIAFLNTLTDNTFINDEKFADPFK</sequence>
<dbReference type="InterPro" id="IPR051395">
    <property type="entry name" value="Cytochrome_c_Peroxidase/MauG"/>
</dbReference>
<dbReference type="Pfam" id="PF03150">
    <property type="entry name" value="CCP_MauG"/>
    <property type="match status" value="1"/>
</dbReference>
<accession>A1ZHU0</accession>
<evidence type="ECO:0000256" key="7">
    <source>
        <dbReference type="PROSITE-ProRule" id="PRU00433"/>
    </source>
</evidence>
<dbReference type="SUPFAM" id="SSF46626">
    <property type="entry name" value="Cytochrome c"/>
    <property type="match status" value="2"/>
</dbReference>
<dbReference type="GO" id="GO:0004130">
    <property type="term" value="F:cytochrome-c peroxidase activity"/>
    <property type="evidence" value="ECO:0007669"/>
    <property type="project" value="TreeGrafter"/>
</dbReference>
<keyword evidence="4" id="KW-0732">Signal</keyword>
<evidence type="ECO:0000259" key="8">
    <source>
        <dbReference type="PROSITE" id="PS51007"/>
    </source>
</evidence>
<dbReference type="InterPro" id="IPR009056">
    <property type="entry name" value="Cyt_c-like_dom"/>
</dbReference>
<dbReference type="GO" id="GO:0020037">
    <property type="term" value="F:heme binding"/>
    <property type="evidence" value="ECO:0007669"/>
    <property type="project" value="InterPro"/>
</dbReference>
<keyword evidence="3 7" id="KW-0479">Metal-binding</keyword>
<proteinExistence type="predicted"/>
<evidence type="ECO:0000256" key="4">
    <source>
        <dbReference type="ARBA" id="ARBA00022729"/>
    </source>
</evidence>
<evidence type="ECO:0000313" key="9">
    <source>
        <dbReference type="EMBL" id="EAY30097.1"/>
    </source>
</evidence>
<dbReference type="GO" id="GO:0046872">
    <property type="term" value="F:metal ion binding"/>
    <property type="evidence" value="ECO:0007669"/>
    <property type="project" value="UniProtKB-KW"/>
</dbReference>
<reference evidence="9 10" key="1">
    <citation type="submission" date="2007-01" db="EMBL/GenBank/DDBJ databases">
        <authorList>
            <person name="Haygood M."/>
            <person name="Podell S."/>
            <person name="Anderson C."/>
            <person name="Hopkinson B."/>
            <person name="Roe K."/>
            <person name="Barbeau K."/>
            <person name="Gaasterland T."/>
            <person name="Ferriera S."/>
            <person name="Johnson J."/>
            <person name="Kravitz S."/>
            <person name="Beeson K."/>
            <person name="Sutton G."/>
            <person name="Rogers Y.-H."/>
            <person name="Friedman R."/>
            <person name="Frazier M."/>
            <person name="Venter J.C."/>
        </authorList>
    </citation>
    <scope>NUCLEOTIDE SEQUENCE [LARGE SCALE GENOMIC DNA]</scope>
    <source>
        <strain evidence="9 10">ATCC 23134</strain>
    </source>
</reference>
<dbReference type="InterPro" id="IPR004852">
    <property type="entry name" value="Di-haem_cyt_c_peroxidsae"/>
</dbReference>
<evidence type="ECO:0000256" key="5">
    <source>
        <dbReference type="ARBA" id="ARBA00023002"/>
    </source>
</evidence>
<dbReference type="PANTHER" id="PTHR30600">
    <property type="entry name" value="CYTOCHROME C PEROXIDASE-RELATED"/>
    <property type="match status" value="1"/>
</dbReference>
<dbReference type="PANTHER" id="PTHR30600:SF10">
    <property type="entry name" value="BLL6722 PROTEIN"/>
    <property type="match status" value="1"/>
</dbReference>
<evidence type="ECO:0000313" key="10">
    <source>
        <dbReference type="Proteomes" id="UP000004095"/>
    </source>
</evidence>
<comment type="caution">
    <text evidence="9">The sequence shown here is derived from an EMBL/GenBank/DDBJ whole genome shotgun (WGS) entry which is preliminary data.</text>
</comment>
<evidence type="ECO:0000256" key="1">
    <source>
        <dbReference type="ARBA" id="ARBA00004196"/>
    </source>
</evidence>
<dbReference type="GO" id="GO:0030313">
    <property type="term" value="C:cell envelope"/>
    <property type="evidence" value="ECO:0007669"/>
    <property type="project" value="UniProtKB-SubCell"/>
</dbReference>
<keyword evidence="6 7" id="KW-0408">Iron</keyword>
<dbReference type="AlphaFoldDB" id="A1ZHU0"/>
<organism evidence="9 10">
    <name type="scientific">Microscilla marina ATCC 23134</name>
    <dbReference type="NCBI Taxonomy" id="313606"/>
    <lineage>
        <taxon>Bacteria</taxon>
        <taxon>Pseudomonadati</taxon>
        <taxon>Bacteroidota</taxon>
        <taxon>Cytophagia</taxon>
        <taxon>Cytophagales</taxon>
        <taxon>Microscillaceae</taxon>
        <taxon>Microscilla</taxon>
    </lineage>
</organism>
<dbReference type="InterPro" id="IPR036909">
    <property type="entry name" value="Cyt_c-like_dom_sf"/>
</dbReference>
<keyword evidence="10" id="KW-1185">Reference proteome</keyword>
<dbReference type="GO" id="GO:0009055">
    <property type="term" value="F:electron transfer activity"/>
    <property type="evidence" value="ECO:0007669"/>
    <property type="project" value="InterPro"/>
</dbReference>
<name>A1ZHU0_MICM2</name>
<dbReference type="RefSeq" id="WP_002695661.1">
    <property type="nucleotide sequence ID" value="NZ_AAWS01000008.1"/>
</dbReference>
<dbReference type="Proteomes" id="UP000004095">
    <property type="component" value="Unassembled WGS sequence"/>
</dbReference>
<comment type="subcellular location">
    <subcellularLocation>
        <location evidence="1">Cell envelope</location>
    </subcellularLocation>
</comment>
<dbReference type="OrthoDB" id="9805202at2"/>
<evidence type="ECO:0000256" key="2">
    <source>
        <dbReference type="ARBA" id="ARBA00022617"/>
    </source>
</evidence>
<feature type="domain" description="Cytochrome c" evidence="8">
    <location>
        <begin position="258"/>
        <end position="389"/>
    </location>
</feature>
<evidence type="ECO:0000256" key="6">
    <source>
        <dbReference type="ARBA" id="ARBA00023004"/>
    </source>
</evidence>
<keyword evidence="9" id="KW-0575">Peroxidase</keyword>
<dbReference type="EMBL" id="AAWS01000008">
    <property type="protein sequence ID" value="EAY30097.1"/>
    <property type="molecule type" value="Genomic_DNA"/>
</dbReference>
<evidence type="ECO:0000256" key="3">
    <source>
        <dbReference type="ARBA" id="ARBA00022723"/>
    </source>
</evidence>
<dbReference type="Gene3D" id="1.10.760.10">
    <property type="entry name" value="Cytochrome c-like domain"/>
    <property type="match status" value="2"/>
</dbReference>
<protein>
    <submittedName>
        <fullName evidence="9">Probable Cytochrome-c peroxidase</fullName>
    </submittedName>
</protein>
<dbReference type="eggNOG" id="COG1858">
    <property type="taxonomic scope" value="Bacteria"/>
</dbReference>
<keyword evidence="5" id="KW-0560">Oxidoreductase</keyword>
<dbReference type="PROSITE" id="PS51007">
    <property type="entry name" value="CYTC"/>
    <property type="match status" value="1"/>
</dbReference>
<keyword evidence="2 7" id="KW-0349">Heme</keyword>